<reference evidence="2" key="2">
    <citation type="submission" date="2020-09" db="EMBL/GenBank/DDBJ databases">
        <authorList>
            <person name="Sun Q."/>
            <person name="Kim S."/>
        </authorList>
    </citation>
    <scope>NUCLEOTIDE SEQUENCE</scope>
    <source>
        <strain evidence="2">KCTC 12870</strain>
    </source>
</reference>
<protein>
    <submittedName>
        <fullName evidence="2">Uncharacterized protein</fullName>
    </submittedName>
</protein>
<organism evidence="2 3">
    <name type="scientific">Cerasicoccus arenae</name>
    <dbReference type="NCBI Taxonomy" id="424488"/>
    <lineage>
        <taxon>Bacteria</taxon>
        <taxon>Pseudomonadati</taxon>
        <taxon>Verrucomicrobiota</taxon>
        <taxon>Opitutia</taxon>
        <taxon>Puniceicoccales</taxon>
        <taxon>Cerasicoccaceae</taxon>
        <taxon>Cerasicoccus</taxon>
    </lineage>
</organism>
<feature type="transmembrane region" description="Helical" evidence="1">
    <location>
        <begin position="112"/>
        <end position="131"/>
    </location>
</feature>
<name>A0A8J3GDL7_9BACT</name>
<comment type="caution">
    <text evidence="2">The sequence shown here is derived from an EMBL/GenBank/DDBJ whole genome shotgun (WGS) entry which is preliminary data.</text>
</comment>
<reference evidence="2" key="1">
    <citation type="journal article" date="2014" name="Int. J. Syst. Evol. Microbiol.">
        <title>Complete genome sequence of Corynebacterium casei LMG S-19264T (=DSM 44701T), isolated from a smear-ripened cheese.</title>
        <authorList>
            <consortium name="US DOE Joint Genome Institute (JGI-PGF)"/>
            <person name="Walter F."/>
            <person name="Albersmeier A."/>
            <person name="Kalinowski J."/>
            <person name="Ruckert C."/>
        </authorList>
    </citation>
    <scope>NUCLEOTIDE SEQUENCE</scope>
    <source>
        <strain evidence="2">KCTC 12870</strain>
    </source>
</reference>
<keyword evidence="1" id="KW-1133">Transmembrane helix</keyword>
<evidence type="ECO:0000313" key="3">
    <source>
        <dbReference type="Proteomes" id="UP000642829"/>
    </source>
</evidence>
<dbReference type="Proteomes" id="UP000642829">
    <property type="component" value="Unassembled WGS sequence"/>
</dbReference>
<feature type="transmembrane region" description="Helical" evidence="1">
    <location>
        <begin position="137"/>
        <end position="158"/>
    </location>
</feature>
<dbReference type="AlphaFoldDB" id="A0A8J3GDL7"/>
<dbReference type="RefSeq" id="WP_189511454.1">
    <property type="nucleotide sequence ID" value="NZ_BMXG01000002.1"/>
</dbReference>
<accession>A0A8J3GDL7</accession>
<sequence length="216" mass="23743">MAIRYTRKIIPDRLDEAQLEEDSSALYSLLHQGLIDHLLPEHGWQFVQTGPCAVQAKNATLSCNAQFRQDVDVLSSGERFRYIQISLSSMNHRRMEADIAEVSVTKGFEKTFGLIGAAVIGVLGFIGQALLIQRVNLLLTAGLFIIGWLGGGLVGYMLGSGLGSQVKKQKGNMSFDDEVDLGVAKADWEQYVDAMIAPIDTFCRKHESRPSQATIV</sequence>
<keyword evidence="3" id="KW-1185">Reference proteome</keyword>
<evidence type="ECO:0000313" key="2">
    <source>
        <dbReference type="EMBL" id="GHB92533.1"/>
    </source>
</evidence>
<proteinExistence type="predicted"/>
<keyword evidence="1" id="KW-0472">Membrane</keyword>
<keyword evidence="1" id="KW-0812">Transmembrane</keyword>
<evidence type="ECO:0000256" key="1">
    <source>
        <dbReference type="SAM" id="Phobius"/>
    </source>
</evidence>
<dbReference type="EMBL" id="BMXG01000002">
    <property type="protein sequence ID" value="GHB92533.1"/>
    <property type="molecule type" value="Genomic_DNA"/>
</dbReference>
<gene>
    <name evidence="2" type="ORF">GCM10007047_04610</name>
</gene>